<keyword evidence="1" id="KW-0812">Transmembrane</keyword>
<evidence type="ECO:0000256" key="1">
    <source>
        <dbReference type="SAM" id="Phobius"/>
    </source>
</evidence>
<name>A0A0K2UBF2_LEPSM</name>
<feature type="transmembrane region" description="Helical" evidence="1">
    <location>
        <begin position="17"/>
        <end position="39"/>
    </location>
</feature>
<keyword evidence="1" id="KW-1133">Transmembrane helix</keyword>
<reference evidence="2" key="1">
    <citation type="submission" date="2014-05" db="EMBL/GenBank/DDBJ databases">
        <authorList>
            <person name="Chronopoulou M."/>
        </authorList>
    </citation>
    <scope>NUCLEOTIDE SEQUENCE</scope>
    <source>
        <tissue evidence="2">Whole organism</tissue>
    </source>
</reference>
<feature type="non-terminal residue" evidence="2">
    <location>
        <position position="1"/>
    </location>
</feature>
<proteinExistence type="predicted"/>
<dbReference type="AlphaFoldDB" id="A0A0K2UBF2"/>
<dbReference type="EMBL" id="HACA01017665">
    <property type="protein sequence ID" value="CDW35026.1"/>
    <property type="molecule type" value="Transcribed_RNA"/>
</dbReference>
<evidence type="ECO:0000313" key="2">
    <source>
        <dbReference type="EMBL" id="CDW35026.1"/>
    </source>
</evidence>
<organism evidence="2">
    <name type="scientific">Lepeophtheirus salmonis</name>
    <name type="common">Salmon louse</name>
    <name type="synonym">Caligus salmonis</name>
    <dbReference type="NCBI Taxonomy" id="72036"/>
    <lineage>
        <taxon>Eukaryota</taxon>
        <taxon>Metazoa</taxon>
        <taxon>Ecdysozoa</taxon>
        <taxon>Arthropoda</taxon>
        <taxon>Crustacea</taxon>
        <taxon>Multicrustacea</taxon>
        <taxon>Hexanauplia</taxon>
        <taxon>Copepoda</taxon>
        <taxon>Siphonostomatoida</taxon>
        <taxon>Caligidae</taxon>
        <taxon>Lepeophtheirus</taxon>
    </lineage>
</organism>
<accession>A0A0K2UBF2</accession>
<keyword evidence="1" id="KW-0472">Membrane</keyword>
<protein>
    <submittedName>
        <fullName evidence="2">Uncharacterized protein</fullName>
    </submittedName>
</protein>
<sequence>LTLSLCFFSVYNNTIRYIILFCFLVTISTTSQAASFITLNEQPNKKKTKVTTNPLFDPFCVLTTTTSIL</sequence>